<reference evidence="2 3" key="1">
    <citation type="submission" date="2013-11" db="EMBL/GenBank/DDBJ databases">
        <title>Draft genome of the bovine lungworm Dictyocaulus viviparus.</title>
        <authorList>
            <person name="Mitreva M."/>
        </authorList>
    </citation>
    <scope>NUCLEOTIDE SEQUENCE [LARGE SCALE GENOMIC DNA]</scope>
    <source>
        <strain evidence="2 3">HannoverDv2000</strain>
    </source>
</reference>
<keyword evidence="1" id="KW-0175">Coiled coil</keyword>
<evidence type="ECO:0000313" key="3">
    <source>
        <dbReference type="Proteomes" id="UP000053766"/>
    </source>
</evidence>
<dbReference type="AlphaFoldDB" id="A0A0D8Y9N0"/>
<protein>
    <submittedName>
        <fullName evidence="2">Uncharacterized protein</fullName>
    </submittedName>
</protein>
<organism evidence="2 3">
    <name type="scientific">Dictyocaulus viviparus</name>
    <name type="common">Bovine lungworm</name>
    <dbReference type="NCBI Taxonomy" id="29172"/>
    <lineage>
        <taxon>Eukaryota</taxon>
        <taxon>Metazoa</taxon>
        <taxon>Ecdysozoa</taxon>
        <taxon>Nematoda</taxon>
        <taxon>Chromadorea</taxon>
        <taxon>Rhabditida</taxon>
        <taxon>Rhabditina</taxon>
        <taxon>Rhabditomorpha</taxon>
        <taxon>Strongyloidea</taxon>
        <taxon>Metastrongylidae</taxon>
        <taxon>Dictyocaulus</taxon>
    </lineage>
</organism>
<sequence length="195" mass="22773">MGLFNLQKLLRNKRSIDQSVLSSKPAITVSPADQCIPKLEEEMRENEAYFNAVQQQVDLPNISAAYNVVLKKAEELCNVEQVERFKNLMKRYKSLEENIEEAEELCNVEQVERFKNLMKRYKSLEENIEEVAPNYSKEVRREVLKWLKEKDIVALSKFVIQESMDSLFDATKNSKIREISFQLASMQMDLAFNPI</sequence>
<evidence type="ECO:0000256" key="1">
    <source>
        <dbReference type="SAM" id="Coils"/>
    </source>
</evidence>
<reference evidence="3" key="2">
    <citation type="journal article" date="2016" name="Sci. Rep.">
        <title>Dictyocaulus viviparus genome, variome and transcriptome elucidate lungworm biology and support future intervention.</title>
        <authorList>
            <person name="McNulty S.N."/>
            <person name="Strube C."/>
            <person name="Rosa B.A."/>
            <person name="Martin J.C."/>
            <person name="Tyagi R."/>
            <person name="Choi Y.J."/>
            <person name="Wang Q."/>
            <person name="Hallsworth Pepin K."/>
            <person name="Zhang X."/>
            <person name="Ozersky P."/>
            <person name="Wilson R.K."/>
            <person name="Sternberg P.W."/>
            <person name="Gasser R.B."/>
            <person name="Mitreva M."/>
        </authorList>
    </citation>
    <scope>NUCLEOTIDE SEQUENCE [LARGE SCALE GENOMIC DNA]</scope>
    <source>
        <strain evidence="3">HannoverDv2000</strain>
    </source>
</reference>
<gene>
    <name evidence="2" type="ORF">DICVIV_00953</name>
</gene>
<name>A0A0D8Y9N0_DICVI</name>
<evidence type="ECO:0000313" key="2">
    <source>
        <dbReference type="EMBL" id="KJH52907.1"/>
    </source>
</evidence>
<dbReference type="Proteomes" id="UP000053766">
    <property type="component" value="Unassembled WGS sequence"/>
</dbReference>
<dbReference type="OrthoDB" id="5855280at2759"/>
<proteinExistence type="predicted"/>
<keyword evidence="3" id="KW-1185">Reference proteome</keyword>
<dbReference type="EMBL" id="KN716158">
    <property type="protein sequence ID" value="KJH52907.1"/>
    <property type="molecule type" value="Genomic_DNA"/>
</dbReference>
<accession>A0A0D8Y9N0</accession>
<feature type="coiled-coil region" evidence="1">
    <location>
        <begin position="78"/>
        <end position="127"/>
    </location>
</feature>